<accession>A0ABU2BZT7</accession>
<dbReference type="Pfam" id="PF08241">
    <property type="entry name" value="Methyltransf_11"/>
    <property type="match status" value="1"/>
</dbReference>
<dbReference type="PANTHER" id="PTHR44068:SF11">
    <property type="entry name" value="GERANYL DIPHOSPHATE 2-C-METHYLTRANSFERASE"/>
    <property type="match status" value="1"/>
</dbReference>
<dbReference type="InterPro" id="IPR013216">
    <property type="entry name" value="Methyltransf_11"/>
</dbReference>
<reference evidence="4 5" key="1">
    <citation type="submission" date="2023-07" db="EMBL/GenBank/DDBJ databases">
        <title>Sequencing the genomes of 1000 actinobacteria strains.</title>
        <authorList>
            <person name="Klenk H.-P."/>
        </authorList>
    </citation>
    <scope>NUCLEOTIDE SEQUENCE [LARGE SCALE GENOMIC DNA]</scope>
    <source>
        <strain evidence="4 5">DSM 19426</strain>
    </source>
</reference>
<dbReference type="InterPro" id="IPR029063">
    <property type="entry name" value="SAM-dependent_MTases_sf"/>
</dbReference>
<evidence type="ECO:0000256" key="1">
    <source>
        <dbReference type="ARBA" id="ARBA00022679"/>
    </source>
</evidence>
<dbReference type="GO" id="GO:0032259">
    <property type="term" value="P:methylation"/>
    <property type="evidence" value="ECO:0007669"/>
    <property type="project" value="UniProtKB-KW"/>
</dbReference>
<keyword evidence="4" id="KW-0489">Methyltransferase</keyword>
<comment type="caution">
    <text evidence="4">The sequence shown here is derived from an EMBL/GenBank/DDBJ whole genome shotgun (WGS) entry which is preliminary data.</text>
</comment>
<dbReference type="InterPro" id="IPR050447">
    <property type="entry name" value="Erg6_SMT_methyltransf"/>
</dbReference>
<dbReference type="Gene3D" id="3.40.50.150">
    <property type="entry name" value="Vaccinia Virus protein VP39"/>
    <property type="match status" value="1"/>
</dbReference>
<dbReference type="RefSeq" id="WP_310304872.1">
    <property type="nucleotide sequence ID" value="NZ_BAAAPS010000005.1"/>
</dbReference>
<evidence type="ECO:0000313" key="5">
    <source>
        <dbReference type="Proteomes" id="UP001183648"/>
    </source>
</evidence>
<evidence type="ECO:0000256" key="2">
    <source>
        <dbReference type="SAM" id="MobiDB-lite"/>
    </source>
</evidence>
<dbReference type="SUPFAM" id="SSF53335">
    <property type="entry name" value="S-adenosyl-L-methionine-dependent methyltransferases"/>
    <property type="match status" value="1"/>
</dbReference>
<dbReference type="Proteomes" id="UP001183648">
    <property type="component" value="Unassembled WGS sequence"/>
</dbReference>
<keyword evidence="1" id="KW-0808">Transferase</keyword>
<evidence type="ECO:0000259" key="3">
    <source>
        <dbReference type="Pfam" id="PF08241"/>
    </source>
</evidence>
<dbReference type="CDD" id="cd02440">
    <property type="entry name" value="AdoMet_MTases"/>
    <property type="match status" value="1"/>
</dbReference>
<name>A0ABU2BZT7_9ACTN</name>
<gene>
    <name evidence="4" type="ORF">J2S63_003478</name>
</gene>
<protein>
    <submittedName>
        <fullName evidence="4">SAM-dependent methyltransferase</fullName>
    </submittedName>
</protein>
<sequence>MDVRDLVTGYYGSEGSLAERVLAALAQHGVDLDRLTPADLYPVDQLHAGGAAATGHVLEVLGVGEGTALLDVGCGIGGTSRMAALRGAQVTGVDLTPEFVESATELTARVGLGDRAGFVVSPGEHLPLEDASLDAAVMVHVGMNVPDKAAVFSEVRRVLRPGGRFAVYDQMATGPVDLTYPLPWADDERSSFVETAEDYQRHLEAAGLSVEAVEDHTAATTGGPPPGPVNQGTLLGPTFLARLGNNVAATQAGLLRAVIVTATA</sequence>
<dbReference type="GO" id="GO:0008168">
    <property type="term" value="F:methyltransferase activity"/>
    <property type="evidence" value="ECO:0007669"/>
    <property type="project" value="UniProtKB-KW"/>
</dbReference>
<feature type="domain" description="Methyltransferase type 11" evidence="3">
    <location>
        <begin position="70"/>
        <end position="166"/>
    </location>
</feature>
<dbReference type="EMBL" id="JAVDYG010000001">
    <property type="protein sequence ID" value="MDR7363925.1"/>
    <property type="molecule type" value="Genomic_DNA"/>
</dbReference>
<organism evidence="4 5">
    <name type="scientific">Nocardioides marmoribigeumensis</name>
    <dbReference type="NCBI Taxonomy" id="433649"/>
    <lineage>
        <taxon>Bacteria</taxon>
        <taxon>Bacillati</taxon>
        <taxon>Actinomycetota</taxon>
        <taxon>Actinomycetes</taxon>
        <taxon>Propionibacteriales</taxon>
        <taxon>Nocardioidaceae</taxon>
        <taxon>Nocardioides</taxon>
    </lineage>
</organism>
<evidence type="ECO:0000313" key="4">
    <source>
        <dbReference type="EMBL" id="MDR7363925.1"/>
    </source>
</evidence>
<dbReference type="PANTHER" id="PTHR44068">
    <property type="entry name" value="ZGC:194242"/>
    <property type="match status" value="1"/>
</dbReference>
<proteinExistence type="predicted"/>
<keyword evidence="5" id="KW-1185">Reference proteome</keyword>
<feature type="region of interest" description="Disordered" evidence="2">
    <location>
        <begin position="214"/>
        <end position="233"/>
    </location>
</feature>